<evidence type="ECO:0000256" key="21">
    <source>
        <dbReference type="SAM" id="Phobius"/>
    </source>
</evidence>
<evidence type="ECO:0000256" key="16">
    <source>
        <dbReference type="ARBA" id="ARBA00023170"/>
    </source>
</evidence>
<dbReference type="SUPFAM" id="SSF52058">
    <property type="entry name" value="L domain-like"/>
    <property type="match status" value="1"/>
</dbReference>
<dbReference type="InterPro" id="IPR017441">
    <property type="entry name" value="Protein_kinase_ATP_BS"/>
</dbReference>
<evidence type="ECO:0000256" key="11">
    <source>
        <dbReference type="ARBA" id="ARBA00022741"/>
    </source>
</evidence>
<organism evidence="23 24">
    <name type="scientific">Triticum turgidum subsp. durum</name>
    <name type="common">Durum wheat</name>
    <name type="synonym">Triticum durum</name>
    <dbReference type="NCBI Taxonomy" id="4567"/>
    <lineage>
        <taxon>Eukaryota</taxon>
        <taxon>Viridiplantae</taxon>
        <taxon>Streptophyta</taxon>
        <taxon>Embryophyta</taxon>
        <taxon>Tracheophyta</taxon>
        <taxon>Spermatophyta</taxon>
        <taxon>Magnoliopsida</taxon>
        <taxon>Liliopsida</taxon>
        <taxon>Poales</taxon>
        <taxon>Poaceae</taxon>
        <taxon>BOP clade</taxon>
        <taxon>Pooideae</taxon>
        <taxon>Triticodae</taxon>
        <taxon>Triticeae</taxon>
        <taxon>Triticinae</taxon>
        <taxon>Triticum</taxon>
    </lineage>
</organism>
<dbReference type="FunFam" id="3.80.10.10:FF:000722">
    <property type="entry name" value="Leucine-rich repeat receptor-like protein kinase"/>
    <property type="match status" value="1"/>
</dbReference>
<dbReference type="PROSITE" id="PS50011">
    <property type="entry name" value="PROTEIN_KINASE_DOM"/>
    <property type="match status" value="1"/>
</dbReference>
<dbReference type="InterPro" id="IPR051716">
    <property type="entry name" value="Plant_RL_S/T_kinase"/>
</dbReference>
<keyword evidence="10" id="KW-0677">Repeat</keyword>
<dbReference type="Gene3D" id="3.30.200.20">
    <property type="entry name" value="Phosphorylase Kinase, domain 1"/>
    <property type="match status" value="1"/>
</dbReference>
<dbReference type="AlphaFoldDB" id="A0A9R0V8L4"/>
<dbReference type="Gene3D" id="3.80.10.10">
    <property type="entry name" value="Ribonuclease Inhibitor"/>
    <property type="match status" value="1"/>
</dbReference>
<keyword evidence="5" id="KW-0597">Phosphoprotein</keyword>
<dbReference type="InterPro" id="IPR001611">
    <property type="entry name" value="Leu-rich_rpt"/>
</dbReference>
<evidence type="ECO:0000256" key="4">
    <source>
        <dbReference type="ARBA" id="ARBA00022527"/>
    </source>
</evidence>
<keyword evidence="11 20" id="KW-0547">Nucleotide-binding</keyword>
<dbReference type="InterPro" id="IPR003591">
    <property type="entry name" value="Leu-rich_rpt_typical-subtyp"/>
</dbReference>
<sequence>MDGNGLSGSIPAAFGSMASLQDLSLAENNLTGSVPPELGQLSLLFSLNLSHNALSGSIPANLGNNSKLQAVDLSGNSLTGTIPSGLSKLSYLIFLDMSKNKLSGQIPGELGNLVQLQRLLDLSSNSFSGAIPSNLGKLTNLQKLNLSHNDLSGPIPAGFSGMSSLETVDFSYNRLTGKIPSGNAFQNTSADAYIGNLGLCGNVQGITSCDLGSGGASSGHHKRIVIATVVSVVGVVLLAALAACVILLCRRRPREQKVLEANTNDAFESMIWEKEGKFTFLDIVNATDNFKETFCIGKGGFGTVYRAELASGQVVAVKRFHVAETGDISDVSKKSFENEIKALTEVRHRNIVKLHGFCTSGDYMYLVYEYLERGSLAKTLYGDEGKKKLDWDVRMKVIQGVAHALAYLHHDCNPPIVHRDITLNNILLESDFEPRLCDFGTAKLLGSASTNWTSVAGSYGYMAPDLHTQ</sequence>
<evidence type="ECO:0000256" key="15">
    <source>
        <dbReference type="ARBA" id="ARBA00023136"/>
    </source>
</evidence>
<dbReference type="SMART" id="SM00369">
    <property type="entry name" value="LRR_TYP"/>
    <property type="match status" value="4"/>
</dbReference>
<evidence type="ECO:0000259" key="22">
    <source>
        <dbReference type="PROSITE" id="PS50011"/>
    </source>
</evidence>
<dbReference type="GO" id="GO:0004674">
    <property type="term" value="F:protein serine/threonine kinase activity"/>
    <property type="evidence" value="ECO:0007669"/>
    <property type="project" value="UniProtKB-KW"/>
</dbReference>
<dbReference type="PROSITE" id="PS00109">
    <property type="entry name" value="PROTEIN_KINASE_TYR"/>
    <property type="match status" value="1"/>
</dbReference>
<dbReference type="Pfam" id="PF13855">
    <property type="entry name" value="LRR_8"/>
    <property type="match status" value="2"/>
</dbReference>
<evidence type="ECO:0000256" key="13">
    <source>
        <dbReference type="ARBA" id="ARBA00022840"/>
    </source>
</evidence>
<evidence type="ECO:0000256" key="10">
    <source>
        <dbReference type="ARBA" id="ARBA00022737"/>
    </source>
</evidence>
<keyword evidence="24" id="KW-1185">Reference proteome</keyword>
<evidence type="ECO:0000256" key="9">
    <source>
        <dbReference type="ARBA" id="ARBA00022729"/>
    </source>
</evidence>
<feature type="domain" description="Protein kinase" evidence="22">
    <location>
        <begin position="290"/>
        <end position="469"/>
    </location>
</feature>
<comment type="subcellular location">
    <subcellularLocation>
        <location evidence="1">Cell membrane</location>
        <topology evidence="1">Single-pass membrane protein</topology>
    </subcellularLocation>
    <subcellularLocation>
        <location evidence="2">Membrane</location>
        <topology evidence="2">Single-pass type I membrane protein</topology>
    </subcellularLocation>
</comment>
<evidence type="ECO:0000256" key="3">
    <source>
        <dbReference type="ARBA" id="ARBA00012513"/>
    </source>
</evidence>
<feature type="binding site" evidence="20">
    <location>
        <position position="318"/>
    </location>
    <ligand>
        <name>ATP</name>
        <dbReference type="ChEBI" id="CHEBI:30616"/>
    </ligand>
</feature>
<keyword evidence="9" id="KW-0732">Signal</keyword>
<keyword evidence="4" id="KW-0723">Serine/threonine-protein kinase</keyword>
<dbReference type="InterPro" id="IPR000719">
    <property type="entry name" value="Prot_kinase_dom"/>
</dbReference>
<comment type="catalytic activity">
    <reaction evidence="19">
        <text>L-seryl-[protein] + ATP = O-phospho-L-seryl-[protein] + ADP + H(+)</text>
        <dbReference type="Rhea" id="RHEA:17989"/>
        <dbReference type="Rhea" id="RHEA-COMP:9863"/>
        <dbReference type="Rhea" id="RHEA-COMP:11604"/>
        <dbReference type="ChEBI" id="CHEBI:15378"/>
        <dbReference type="ChEBI" id="CHEBI:29999"/>
        <dbReference type="ChEBI" id="CHEBI:30616"/>
        <dbReference type="ChEBI" id="CHEBI:83421"/>
        <dbReference type="ChEBI" id="CHEBI:456216"/>
        <dbReference type="EC" id="2.7.11.1"/>
    </reaction>
</comment>
<dbReference type="InterPro" id="IPR011009">
    <property type="entry name" value="Kinase-like_dom_sf"/>
</dbReference>
<dbReference type="Gramene" id="TRITD1Bv1G096730.4">
    <property type="protein sequence ID" value="TRITD1Bv1G096730.4"/>
    <property type="gene ID" value="TRITD1Bv1G096730"/>
</dbReference>
<evidence type="ECO:0000313" key="24">
    <source>
        <dbReference type="Proteomes" id="UP000324705"/>
    </source>
</evidence>
<evidence type="ECO:0000313" key="23">
    <source>
        <dbReference type="EMBL" id="VAH16187.1"/>
    </source>
</evidence>
<dbReference type="InterPro" id="IPR008266">
    <property type="entry name" value="Tyr_kinase_AS"/>
</dbReference>
<evidence type="ECO:0000256" key="5">
    <source>
        <dbReference type="ARBA" id="ARBA00022553"/>
    </source>
</evidence>
<keyword evidence="15 21" id="KW-0472">Membrane</keyword>
<dbReference type="Pfam" id="PF00069">
    <property type="entry name" value="Pkinase"/>
    <property type="match status" value="1"/>
</dbReference>
<evidence type="ECO:0000256" key="6">
    <source>
        <dbReference type="ARBA" id="ARBA00022614"/>
    </source>
</evidence>
<dbReference type="PROSITE" id="PS00107">
    <property type="entry name" value="PROTEIN_KINASE_ATP"/>
    <property type="match status" value="1"/>
</dbReference>
<dbReference type="FunFam" id="3.80.10.10:FF:000041">
    <property type="entry name" value="LRR receptor-like serine/threonine-protein kinase ERECTA"/>
    <property type="match status" value="1"/>
</dbReference>
<protein>
    <recommendedName>
        <fullName evidence="3">non-specific serine/threonine protein kinase</fullName>
        <ecNumber evidence="3">2.7.11.1</ecNumber>
    </recommendedName>
</protein>
<keyword evidence="8 21" id="KW-0812">Transmembrane</keyword>
<gene>
    <name evidence="23" type="ORF">TRITD_1Bv1G096730</name>
</gene>
<keyword evidence="13 20" id="KW-0067">ATP-binding</keyword>
<evidence type="ECO:0000256" key="20">
    <source>
        <dbReference type="PROSITE-ProRule" id="PRU10141"/>
    </source>
</evidence>
<evidence type="ECO:0000256" key="18">
    <source>
        <dbReference type="ARBA" id="ARBA00047899"/>
    </source>
</evidence>
<dbReference type="Pfam" id="PF00560">
    <property type="entry name" value="LRR_1"/>
    <property type="match status" value="2"/>
</dbReference>
<evidence type="ECO:0000256" key="1">
    <source>
        <dbReference type="ARBA" id="ARBA00004162"/>
    </source>
</evidence>
<evidence type="ECO:0000256" key="19">
    <source>
        <dbReference type="ARBA" id="ARBA00048679"/>
    </source>
</evidence>
<dbReference type="PRINTS" id="PR00019">
    <property type="entry name" value="LEURICHRPT"/>
</dbReference>
<keyword evidence="7" id="KW-0808">Transferase</keyword>
<dbReference type="InterPro" id="IPR032675">
    <property type="entry name" value="LRR_dom_sf"/>
</dbReference>
<dbReference type="PANTHER" id="PTHR48053:SF32">
    <property type="entry name" value="LEUCINE RICH REPEAT FAMILY PROTEIN, EXPRESSED"/>
    <property type="match status" value="1"/>
</dbReference>
<evidence type="ECO:0000256" key="17">
    <source>
        <dbReference type="ARBA" id="ARBA00023180"/>
    </source>
</evidence>
<dbReference type="FunFam" id="3.30.200.20:FF:000309">
    <property type="entry name" value="Leucine-rich repeat receptor protein kinase MSP1"/>
    <property type="match status" value="1"/>
</dbReference>
<keyword evidence="6" id="KW-0433">Leucine-rich repeat</keyword>
<keyword evidence="12" id="KW-0418">Kinase</keyword>
<keyword evidence="17" id="KW-0325">Glycoprotein</keyword>
<keyword evidence="14 21" id="KW-1133">Transmembrane helix</keyword>
<dbReference type="Proteomes" id="UP000324705">
    <property type="component" value="Chromosome 1B"/>
</dbReference>
<accession>A0A9R0V8L4</accession>
<dbReference type="SUPFAM" id="SSF56112">
    <property type="entry name" value="Protein kinase-like (PK-like)"/>
    <property type="match status" value="1"/>
</dbReference>
<dbReference type="GO" id="GO:0005886">
    <property type="term" value="C:plasma membrane"/>
    <property type="evidence" value="ECO:0007669"/>
    <property type="project" value="UniProtKB-SubCell"/>
</dbReference>
<dbReference type="PANTHER" id="PTHR48053">
    <property type="entry name" value="LEUCINE RICH REPEAT FAMILY PROTEIN, EXPRESSED"/>
    <property type="match status" value="1"/>
</dbReference>
<dbReference type="GO" id="GO:0005524">
    <property type="term" value="F:ATP binding"/>
    <property type="evidence" value="ECO:0007669"/>
    <property type="project" value="UniProtKB-UniRule"/>
</dbReference>
<proteinExistence type="predicted"/>
<evidence type="ECO:0000256" key="14">
    <source>
        <dbReference type="ARBA" id="ARBA00022989"/>
    </source>
</evidence>
<reference evidence="23 24" key="1">
    <citation type="submission" date="2017-09" db="EMBL/GenBank/DDBJ databases">
        <authorList>
            <consortium name="International Durum Wheat Genome Sequencing Consortium (IDWGSC)"/>
            <person name="Milanesi L."/>
        </authorList>
    </citation>
    <scope>NUCLEOTIDE SEQUENCE [LARGE SCALE GENOMIC DNA]</scope>
    <source>
        <strain evidence="24">cv. Svevo</strain>
    </source>
</reference>
<dbReference type="Gene3D" id="1.10.510.10">
    <property type="entry name" value="Transferase(Phosphotransferase) domain 1"/>
    <property type="match status" value="1"/>
</dbReference>
<evidence type="ECO:0000256" key="12">
    <source>
        <dbReference type="ARBA" id="ARBA00022777"/>
    </source>
</evidence>
<name>A0A9R0V8L4_TRITD</name>
<evidence type="ECO:0000256" key="8">
    <source>
        <dbReference type="ARBA" id="ARBA00022692"/>
    </source>
</evidence>
<keyword evidence="16" id="KW-0675">Receptor</keyword>
<comment type="catalytic activity">
    <reaction evidence="18">
        <text>L-threonyl-[protein] + ATP = O-phospho-L-threonyl-[protein] + ADP + H(+)</text>
        <dbReference type="Rhea" id="RHEA:46608"/>
        <dbReference type="Rhea" id="RHEA-COMP:11060"/>
        <dbReference type="Rhea" id="RHEA-COMP:11605"/>
        <dbReference type="ChEBI" id="CHEBI:15378"/>
        <dbReference type="ChEBI" id="CHEBI:30013"/>
        <dbReference type="ChEBI" id="CHEBI:30616"/>
        <dbReference type="ChEBI" id="CHEBI:61977"/>
        <dbReference type="ChEBI" id="CHEBI:456216"/>
        <dbReference type="EC" id="2.7.11.1"/>
    </reaction>
</comment>
<feature type="transmembrane region" description="Helical" evidence="21">
    <location>
        <begin position="224"/>
        <end position="249"/>
    </location>
</feature>
<dbReference type="EMBL" id="LT934112">
    <property type="protein sequence ID" value="VAH16187.1"/>
    <property type="molecule type" value="Genomic_DNA"/>
</dbReference>
<evidence type="ECO:0000256" key="7">
    <source>
        <dbReference type="ARBA" id="ARBA00022679"/>
    </source>
</evidence>
<dbReference type="FunFam" id="1.10.510.10:FF:001023">
    <property type="entry name" value="Os07g0541700 protein"/>
    <property type="match status" value="1"/>
</dbReference>
<dbReference type="EC" id="2.7.11.1" evidence="3"/>
<evidence type="ECO:0000256" key="2">
    <source>
        <dbReference type="ARBA" id="ARBA00004479"/>
    </source>
</evidence>